<sequence>MLLDMIPGSWHQKIFCREVLLKHIKIKVLGNCIITAQTGSN</sequence>
<reference evidence="1" key="1">
    <citation type="submission" date="2015-03" db="EMBL/GenBank/DDBJ databases">
        <title>Wuchereria bancrofti Genome Sequencing Papua New Guinea Strain.</title>
        <authorList>
            <person name="Small S.T."/>
            <person name="Serre D."/>
            <person name="Zimmerman P.A."/>
        </authorList>
    </citation>
    <scope>NUCLEOTIDE SEQUENCE [LARGE SCALE GENOMIC DNA]</scope>
    <source>
        <strain evidence="1">pt0022</strain>
    </source>
</reference>
<dbReference type="WBParaSite" id="mrna-Wban_01534">
    <property type="protein sequence ID" value="mrna-Wban_01534"/>
    <property type="gene ID" value="Wban_01534"/>
</dbReference>
<dbReference type="AlphaFoldDB" id="A0AAF5PJF2"/>
<reference evidence="2" key="3">
    <citation type="submission" date="2024-02" db="UniProtKB">
        <authorList>
            <consortium name="WormBaseParasite"/>
        </authorList>
    </citation>
    <scope>IDENTIFICATION</scope>
    <source>
        <strain evidence="2">pt0022</strain>
    </source>
</reference>
<organism evidence="1 2">
    <name type="scientific">Wuchereria bancrofti</name>
    <dbReference type="NCBI Taxonomy" id="6293"/>
    <lineage>
        <taxon>Eukaryota</taxon>
        <taxon>Metazoa</taxon>
        <taxon>Ecdysozoa</taxon>
        <taxon>Nematoda</taxon>
        <taxon>Chromadorea</taxon>
        <taxon>Rhabditida</taxon>
        <taxon>Spirurina</taxon>
        <taxon>Spiruromorpha</taxon>
        <taxon>Filarioidea</taxon>
        <taxon>Onchocercidae</taxon>
        <taxon>Wuchereria</taxon>
    </lineage>
</organism>
<proteinExistence type="predicted"/>
<accession>A0AAF5PJF2</accession>
<name>A0AAF5PJF2_WUCBA</name>
<dbReference type="Proteomes" id="UP000093561">
    <property type="component" value="Unassembled WGS sequence"/>
</dbReference>
<evidence type="ECO:0000313" key="1">
    <source>
        <dbReference type="Proteomes" id="UP000093561"/>
    </source>
</evidence>
<protein>
    <submittedName>
        <fullName evidence="2">Uncharacterized protein</fullName>
    </submittedName>
</protein>
<evidence type="ECO:0000313" key="2">
    <source>
        <dbReference type="WBParaSite" id="mrna-Wban_01534"/>
    </source>
</evidence>
<reference evidence="1" key="2">
    <citation type="journal article" date="2016" name="Mol. Ecol.">
        <title>Population genomics of the filarial nematode parasite Wuchereria bancrofti from mosquitoes.</title>
        <authorList>
            <person name="Small S.T."/>
            <person name="Reimer L.J."/>
            <person name="Tisch D.J."/>
            <person name="King C.L."/>
            <person name="Christensen B.M."/>
            <person name="Siba P.M."/>
            <person name="Kazura J.W."/>
            <person name="Serre D."/>
            <person name="Zimmerman P.A."/>
        </authorList>
    </citation>
    <scope>NUCLEOTIDE SEQUENCE</scope>
    <source>
        <strain evidence="1">pt0022</strain>
    </source>
</reference>